<dbReference type="EMBL" id="CP002736">
    <property type="protein sequence ID" value="AEF93190.1"/>
    <property type="molecule type" value="Genomic_DNA"/>
</dbReference>
<evidence type="ECO:0000313" key="2">
    <source>
        <dbReference type="Proteomes" id="UP000009226"/>
    </source>
</evidence>
<sequence>MRPLVNINELVKSLNSLYDYGEIKNNTDLQYLIDQNFIRLAEDRLVITKKWVKFSGKVSREDFISSLLCFYPPLLHKLLKKVYEEACIIGQRGDGKALYEFIDSIPEFAETILNIGDKDVEETEEIKSFYQAVFNGYPQYPSILTKLKIMQLAEDTEDVKLSPMGNNPNEIWVQGRRITSSVNLSKLKDKNKYTFTPYEYKDFPVEEPVKEVLSYPWKTFLTILSMVALEYQTAGFEGLSIRPTDHTNYYTTQPLDFYIFNTRGREIRVGRLNDFVYEFCSENDIYLFPDKAPEVDRVVFEMMDEHLIDFKDGEYVLNEKFKDLIYSKDIIIKNRSRRFKNTLKDYIEKLRNHYDY</sequence>
<name>F6B6B9_DESCC</name>
<dbReference type="AlphaFoldDB" id="F6B6B9"/>
<dbReference type="STRING" id="868595.Desca_0286"/>
<dbReference type="KEGG" id="dca:Desca_0286"/>
<accession>F6B6B9</accession>
<protein>
    <submittedName>
        <fullName evidence="1">Uncharacterized protein</fullName>
    </submittedName>
</protein>
<dbReference type="Proteomes" id="UP000009226">
    <property type="component" value="Chromosome"/>
</dbReference>
<dbReference type="HOGENOM" id="CLU_792091_0_0_9"/>
<dbReference type="eggNOG" id="ENOG502ZAPW">
    <property type="taxonomic scope" value="Bacteria"/>
</dbReference>
<dbReference type="RefSeq" id="WP_013809516.1">
    <property type="nucleotide sequence ID" value="NC_015565.1"/>
</dbReference>
<reference evidence="1" key="1">
    <citation type="submission" date="2011-05" db="EMBL/GenBank/DDBJ databases">
        <title>Complete sequence of Desulfotomaculum carboxydivorans CO-1-SRB.</title>
        <authorList>
            <consortium name="US DOE Joint Genome Institute"/>
            <person name="Lucas S."/>
            <person name="Han J."/>
            <person name="Lapidus A."/>
            <person name="Cheng J.-F."/>
            <person name="Goodwin L."/>
            <person name="Pitluck S."/>
            <person name="Peters L."/>
            <person name="Mikhailova N."/>
            <person name="Lu M."/>
            <person name="Han C."/>
            <person name="Tapia R."/>
            <person name="Land M."/>
            <person name="Hauser L."/>
            <person name="Kyrpides N."/>
            <person name="Ivanova N."/>
            <person name="Pagani I."/>
            <person name="Stams A."/>
            <person name="Plugge C."/>
            <person name="Muyzer G."/>
            <person name="Kuever J."/>
            <person name="Parshina S."/>
            <person name="Ivanova A."/>
            <person name="Nazina T."/>
            <person name="Woyke T."/>
        </authorList>
    </citation>
    <scope>NUCLEOTIDE SEQUENCE [LARGE SCALE GENOMIC DNA]</scope>
    <source>
        <strain evidence="1">CO-1-SRB</strain>
    </source>
</reference>
<gene>
    <name evidence="1" type="ordered locus">Desca_0286</name>
</gene>
<proteinExistence type="predicted"/>
<keyword evidence="2" id="KW-1185">Reference proteome</keyword>
<organism evidence="1 2">
    <name type="scientific">Desulfotomaculum nigrificans (strain DSM 14880 / VKM B-2319 / CO-1-SRB)</name>
    <name type="common">Desulfotomaculum carboxydivorans</name>
    <dbReference type="NCBI Taxonomy" id="868595"/>
    <lineage>
        <taxon>Bacteria</taxon>
        <taxon>Bacillati</taxon>
        <taxon>Bacillota</taxon>
        <taxon>Clostridia</taxon>
        <taxon>Eubacteriales</taxon>
        <taxon>Desulfotomaculaceae</taxon>
        <taxon>Desulfotomaculum</taxon>
    </lineage>
</organism>
<evidence type="ECO:0000313" key="1">
    <source>
        <dbReference type="EMBL" id="AEF93190.1"/>
    </source>
</evidence>